<evidence type="ECO:0000256" key="3">
    <source>
        <dbReference type="ARBA" id="ARBA00023136"/>
    </source>
</evidence>
<feature type="compositionally biased region" description="Polar residues" evidence="5">
    <location>
        <begin position="957"/>
        <end position="968"/>
    </location>
</feature>
<comment type="caution">
    <text evidence="10">The sequence shown here is derived from an EMBL/GenBank/DDBJ whole genome shotgun (WGS) entry which is preliminary data.</text>
</comment>
<feature type="signal peptide" evidence="7">
    <location>
        <begin position="1"/>
        <end position="21"/>
    </location>
</feature>
<evidence type="ECO:0000256" key="2">
    <source>
        <dbReference type="ARBA" id="ARBA00022729"/>
    </source>
</evidence>
<dbReference type="InterPro" id="IPR057594">
    <property type="entry name" value="TgrO1-like_Ig"/>
</dbReference>
<keyword evidence="2 7" id="KW-0732">Signal</keyword>
<evidence type="ECO:0000256" key="5">
    <source>
        <dbReference type="SAM" id="MobiDB-lite"/>
    </source>
</evidence>
<dbReference type="SUPFAM" id="SSF81296">
    <property type="entry name" value="E set domains"/>
    <property type="match status" value="1"/>
</dbReference>
<dbReference type="PANTHER" id="PTHR31341">
    <property type="entry name" value="IPT/TIG DOMAIN-CONTAINING PROTEIN-RELATED-RELATED"/>
    <property type="match status" value="1"/>
</dbReference>
<dbReference type="Proteomes" id="UP000002195">
    <property type="component" value="Unassembled WGS sequence"/>
</dbReference>
<feature type="domain" description="IPT/TIG" evidence="8">
    <location>
        <begin position="712"/>
        <end position="772"/>
    </location>
</feature>
<keyword evidence="3 6" id="KW-0472">Membrane</keyword>
<dbReference type="Pfam" id="PF24612">
    <property type="entry name" value="Ig_TgrO1"/>
    <property type="match status" value="2"/>
</dbReference>
<dbReference type="dictyBase" id="DDB_G0268284">
    <property type="gene designation" value="tgrO4"/>
</dbReference>
<keyword evidence="6" id="KW-1133">Transmembrane helix</keyword>
<evidence type="ECO:0000313" key="10">
    <source>
        <dbReference type="EMBL" id="EAL73595.1"/>
    </source>
</evidence>
<dbReference type="VEuPathDB" id="AmoebaDB:DDB_G0268284"/>
<dbReference type="HOGENOM" id="CLU_009950_0_0_1"/>
<dbReference type="FunCoup" id="Q55GQ0">
    <property type="interactions" value="2"/>
</dbReference>
<dbReference type="RefSeq" id="XP_647134.1">
    <property type="nucleotide sequence ID" value="XM_642042.1"/>
</dbReference>
<evidence type="ECO:0000256" key="7">
    <source>
        <dbReference type="SAM" id="SignalP"/>
    </source>
</evidence>
<dbReference type="GeneID" id="8615937"/>
<keyword evidence="4" id="KW-0325">Glycoprotein</keyword>
<evidence type="ECO:0000256" key="4">
    <source>
        <dbReference type="ARBA" id="ARBA00023180"/>
    </source>
</evidence>
<dbReference type="EMBL" id="AAFI02000003">
    <property type="protein sequence ID" value="EAL73595.1"/>
    <property type="molecule type" value="Genomic_DNA"/>
</dbReference>
<dbReference type="InterPro" id="IPR052014">
    <property type="entry name" value="Dictyostelium_Tiger"/>
</dbReference>
<name>Q55GQ0_DICDI</name>
<dbReference type="AlphaFoldDB" id="Q55GQ0"/>
<feature type="chain" id="PRO_5004249914" evidence="7">
    <location>
        <begin position="22"/>
        <end position="1038"/>
    </location>
</feature>
<dbReference type="KEGG" id="ddi:DDB_G0268284"/>
<dbReference type="Pfam" id="PF01833">
    <property type="entry name" value="TIG"/>
    <property type="match status" value="1"/>
</dbReference>
<gene>
    <name evidence="10" type="primary">tgrO4</name>
    <name evidence="10" type="ORF">DDB_G0268284</name>
</gene>
<protein>
    <submittedName>
        <fullName evidence="10">Immunoglobulin E-set domain-containing protein</fullName>
    </submittedName>
</protein>
<evidence type="ECO:0000259" key="9">
    <source>
        <dbReference type="Pfam" id="PF24612"/>
    </source>
</evidence>
<evidence type="ECO:0000313" key="11">
    <source>
        <dbReference type="Proteomes" id="UP000002195"/>
    </source>
</evidence>
<evidence type="ECO:0000256" key="1">
    <source>
        <dbReference type="ARBA" id="ARBA00004370"/>
    </source>
</evidence>
<feature type="domain" description="TgrO1-like immunoglobulin-like" evidence="9">
    <location>
        <begin position="458"/>
        <end position="538"/>
    </location>
</feature>
<dbReference type="eggNOG" id="ENOG502SXB7">
    <property type="taxonomic scope" value="Eukaryota"/>
</dbReference>
<feature type="domain" description="TgrO1-like immunoglobulin-like" evidence="9">
    <location>
        <begin position="115"/>
        <end position="192"/>
    </location>
</feature>
<keyword evidence="6" id="KW-0812">Transmembrane</keyword>
<sequence>MNKKIILITFLFLISFLKVFCKIDIDNTIVISNETYLSYQIPLGSENISSIIFYHYDRSPFQLDFECSNSKNSNSTTCFTTIDDEEKKQMYGGKISYNHERSMDRALFPTPIISSPFRPPTKGGELVIKGTYLTFFERASYYQIIYPKSQIINIFDFQLSSFDPTNVNVQFPPGCGYQLIEWENGKVYNFSYEKPSISNIKTTSPNIIVNGSNFCDKSYPSNITIDGNLIQSSNIEKDQDSIIIKYNEKYATKSKIIIETSNCTSIETIFEFKPDQLTINSVPINKGGLILINGIRLSPNPANKIQNNISIKIGNLTCFNVISISSELISCTLSQLNKSISNNIKNDLPVSVSINEITNENKLIFNYNTVRLNPNKYSLPNRVLQLNGDCLGNSNDTIVYLNGKEVILKDLEINYNETVLSFKIPDEYQSKLNVSVKVNNVMSNEIQIDISFYVSLSNISPSTYENTNIILTLYNIKPENYNKLPTLIINSEDQISINGVSLNSTNQEVHSYSFLIPVGCGKKEITIKIGTQSCLSSISYIEPIISNCKVSGYDGKSGEIICVGNFGNQNYLSQSYVLFSNNKISPPLINSTTLSFPLISGYHSDDLILEMCEIPSKSFKLNISPSLKRIDASNVNTNGGLFYIFGEFFNSNINSSVFCNDIPYQGIFENTTSIIFELPIQGPNDIMCNYSFNNGMNYSDFQVEYPKPMVENISTIYAIGGNLTIYGNNFYNISNITIEVNNQLQCNNIEFINLTTITCNLPPINETIHSSIFSQKLLKNTTTTIFSKKLLLKITFESKSWSGNIFQYSKDEIQYYDSENSSGKTLNDSTNQYNKENNGNGINMSIKNIVLICTLVPSSIIIVVFSVMIFLRIRRKRIEQINYLKSIKKRNYLSQEQKEKNRSKAKEVDDEIQKKIFENKCFMLQYATRNATYRSTVAWMEKELKKQEDQLKNDNIEASSSGQNQQQDLENKNETTSQLPPPPQLQQPSSLPSPQPQPPSSPLLPSPLPSPSPPLQPPSSTSLPSPPTTNINQNDSEI</sequence>
<dbReference type="InterPro" id="IPR002909">
    <property type="entry name" value="IPT_dom"/>
</dbReference>
<organism evidence="10 11">
    <name type="scientific">Dictyostelium discoideum</name>
    <name type="common">Social amoeba</name>
    <dbReference type="NCBI Taxonomy" id="44689"/>
    <lineage>
        <taxon>Eukaryota</taxon>
        <taxon>Amoebozoa</taxon>
        <taxon>Evosea</taxon>
        <taxon>Eumycetozoa</taxon>
        <taxon>Dictyostelia</taxon>
        <taxon>Dictyosteliales</taxon>
        <taxon>Dictyosteliaceae</taxon>
        <taxon>Dictyostelium</taxon>
    </lineage>
</organism>
<dbReference type="PaxDb" id="44689-DDB0304807"/>
<dbReference type="GO" id="GO:0098742">
    <property type="term" value="P:cell-cell adhesion via plasma-membrane adhesion molecules"/>
    <property type="evidence" value="ECO:0000318"/>
    <property type="project" value="GO_Central"/>
</dbReference>
<proteinExistence type="predicted"/>
<comment type="subcellular location">
    <subcellularLocation>
        <location evidence="1">Membrane</location>
    </subcellularLocation>
</comment>
<reference evidence="10 11" key="1">
    <citation type="journal article" date="2005" name="Nature">
        <title>The genome of the social amoeba Dictyostelium discoideum.</title>
        <authorList>
            <consortium name="The Dictyostelium discoideum Sequencing Consortium"/>
            <person name="Eichinger L."/>
            <person name="Pachebat J.A."/>
            <person name="Glockner G."/>
            <person name="Rajandream M.A."/>
            <person name="Sucgang R."/>
            <person name="Berriman M."/>
            <person name="Song J."/>
            <person name="Olsen R."/>
            <person name="Szafranski K."/>
            <person name="Xu Q."/>
            <person name="Tunggal B."/>
            <person name="Kummerfeld S."/>
            <person name="Madera M."/>
            <person name="Konfortov B.A."/>
            <person name="Rivero F."/>
            <person name="Bankier A.T."/>
            <person name="Lehmann R."/>
            <person name="Hamlin N."/>
            <person name="Davies R."/>
            <person name="Gaudet P."/>
            <person name="Fey P."/>
            <person name="Pilcher K."/>
            <person name="Chen G."/>
            <person name="Saunders D."/>
            <person name="Sodergren E."/>
            <person name="Davis P."/>
            <person name="Kerhornou A."/>
            <person name="Nie X."/>
            <person name="Hall N."/>
            <person name="Anjard C."/>
            <person name="Hemphill L."/>
            <person name="Bason N."/>
            <person name="Farbrother P."/>
            <person name="Desany B."/>
            <person name="Just E."/>
            <person name="Morio T."/>
            <person name="Rost R."/>
            <person name="Churcher C."/>
            <person name="Cooper J."/>
            <person name="Haydock S."/>
            <person name="van Driessche N."/>
            <person name="Cronin A."/>
            <person name="Goodhead I."/>
            <person name="Muzny D."/>
            <person name="Mourier T."/>
            <person name="Pain A."/>
            <person name="Lu M."/>
            <person name="Harper D."/>
            <person name="Lindsay R."/>
            <person name="Hauser H."/>
            <person name="James K."/>
            <person name="Quiles M."/>
            <person name="Madan Babu M."/>
            <person name="Saito T."/>
            <person name="Buchrieser C."/>
            <person name="Wardroper A."/>
            <person name="Felder M."/>
            <person name="Thangavelu M."/>
            <person name="Johnson D."/>
            <person name="Knights A."/>
            <person name="Loulseged H."/>
            <person name="Mungall K."/>
            <person name="Oliver K."/>
            <person name="Price C."/>
            <person name="Quail M.A."/>
            <person name="Urushihara H."/>
            <person name="Hernandez J."/>
            <person name="Rabbinowitsch E."/>
            <person name="Steffen D."/>
            <person name="Sanders M."/>
            <person name="Ma J."/>
            <person name="Kohara Y."/>
            <person name="Sharp S."/>
            <person name="Simmonds M."/>
            <person name="Spiegler S."/>
            <person name="Tivey A."/>
            <person name="Sugano S."/>
            <person name="White B."/>
            <person name="Walker D."/>
            <person name="Woodward J."/>
            <person name="Winckler T."/>
            <person name="Tanaka Y."/>
            <person name="Shaulsky G."/>
            <person name="Schleicher M."/>
            <person name="Weinstock G."/>
            <person name="Rosenthal A."/>
            <person name="Cox E.C."/>
            <person name="Chisholm R.L."/>
            <person name="Gibbs R."/>
            <person name="Loomis W.F."/>
            <person name="Platzer M."/>
            <person name="Kay R.R."/>
            <person name="Williams J."/>
            <person name="Dear P.H."/>
            <person name="Noegel A.A."/>
            <person name="Barrell B."/>
            <person name="Kuspa A."/>
        </authorList>
    </citation>
    <scope>NUCLEOTIDE SEQUENCE [LARGE SCALE GENOMIC DNA]</scope>
    <source>
        <strain evidence="10 11">AX4</strain>
    </source>
</reference>
<dbReference type="InParanoid" id="Q55GQ0"/>
<feature type="region of interest" description="Disordered" evidence="5">
    <location>
        <begin position="957"/>
        <end position="1038"/>
    </location>
</feature>
<feature type="compositionally biased region" description="Pro residues" evidence="5">
    <location>
        <begin position="979"/>
        <end position="1017"/>
    </location>
</feature>
<keyword evidence="11" id="KW-1185">Reference proteome</keyword>
<evidence type="ECO:0000259" key="8">
    <source>
        <dbReference type="Pfam" id="PF01833"/>
    </source>
</evidence>
<dbReference type="InterPro" id="IPR013783">
    <property type="entry name" value="Ig-like_fold"/>
</dbReference>
<feature type="transmembrane region" description="Helical" evidence="6">
    <location>
        <begin position="849"/>
        <end position="871"/>
    </location>
</feature>
<dbReference type="PANTHER" id="PTHR31341:SF4">
    <property type="entry name" value="IPT_TIG DOMAIN-CONTAINING PROTEIN-RELATED"/>
    <property type="match status" value="1"/>
</dbReference>
<dbReference type="InterPro" id="IPR014756">
    <property type="entry name" value="Ig_E-set"/>
</dbReference>
<dbReference type="Gene3D" id="2.60.40.10">
    <property type="entry name" value="Immunoglobulins"/>
    <property type="match status" value="2"/>
</dbReference>
<dbReference type="CDD" id="cd00102">
    <property type="entry name" value="IPT"/>
    <property type="match status" value="1"/>
</dbReference>
<dbReference type="PhylomeDB" id="Q55GQ0"/>
<dbReference type="GO" id="GO:0031152">
    <property type="term" value="P:aggregation involved in sorocarp development"/>
    <property type="evidence" value="ECO:0000318"/>
    <property type="project" value="GO_Central"/>
</dbReference>
<evidence type="ECO:0000256" key="6">
    <source>
        <dbReference type="SAM" id="Phobius"/>
    </source>
</evidence>
<accession>Q55GQ0</accession>
<dbReference type="GO" id="GO:0009897">
    <property type="term" value="C:external side of plasma membrane"/>
    <property type="evidence" value="ECO:0000318"/>
    <property type="project" value="GO_Central"/>
</dbReference>